<dbReference type="OrthoDB" id="997284at2"/>
<proteinExistence type="predicted"/>
<protein>
    <submittedName>
        <fullName evidence="1">Uncharacterized protein</fullName>
    </submittedName>
</protein>
<dbReference type="Proteomes" id="UP000297861">
    <property type="component" value="Unassembled WGS sequence"/>
</dbReference>
<evidence type="ECO:0000313" key="1">
    <source>
        <dbReference type="EMBL" id="TFD98771.1"/>
    </source>
</evidence>
<organism evidence="1 2">
    <name type="scientific">Dysgonomonas capnocytophagoides</name>
    <dbReference type="NCBI Taxonomy" id="45254"/>
    <lineage>
        <taxon>Bacteria</taxon>
        <taxon>Pseudomonadati</taxon>
        <taxon>Bacteroidota</taxon>
        <taxon>Bacteroidia</taxon>
        <taxon>Bacteroidales</taxon>
        <taxon>Dysgonomonadaceae</taxon>
        <taxon>Dysgonomonas</taxon>
    </lineage>
</organism>
<dbReference type="AlphaFoldDB" id="A0A4Y8L8Z6"/>
<accession>A0A4Y8L8Z6</accession>
<name>A0A4Y8L8Z6_9BACT</name>
<gene>
    <name evidence="1" type="ORF">E2605_01410</name>
</gene>
<sequence>MNFSQRCVTSFLFLSIGITLQAQSSLSGSIRDEIKKDLLKQVKPTSLPPSSFRQQSTLGKAIQDDDLSEFAKKYQKKTGGAEFEDKYQLGEGLKNLRSNIPLNKLPDGHVTPVFNNGRWEFMNTANRVDGLVTPSGLNLSGGGAKKLSEKSKNILINVFGIEVDESPIIITKELIEKVSIRPPKK</sequence>
<dbReference type="STRING" id="1121485.GCA_000426485_01049"/>
<dbReference type="RefSeq" id="WP_026625264.1">
    <property type="nucleotide sequence ID" value="NZ_AP028867.1"/>
</dbReference>
<reference evidence="1 2" key="1">
    <citation type="submission" date="2019-03" db="EMBL/GenBank/DDBJ databases">
        <title>San Antonio Military Medical Center submission to MRSN (WRAIR), pending publication.</title>
        <authorList>
            <person name="Blyth D.M."/>
            <person name="Mccarthy S.L."/>
            <person name="Schall S.E."/>
            <person name="Stam J.A."/>
            <person name="Ong A.C."/>
            <person name="Mcgann P.T."/>
        </authorList>
    </citation>
    <scope>NUCLEOTIDE SEQUENCE [LARGE SCALE GENOMIC DNA]</scope>
    <source>
        <strain evidence="1 2">MRSN571793</strain>
    </source>
</reference>
<evidence type="ECO:0000313" key="2">
    <source>
        <dbReference type="Proteomes" id="UP000297861"/>
    </source>
</evidence>
<keyword evidence="2" id="KW-1185">Reference proteome</keyword>
<comment type="caution">
    <text evidence="1">The sequence shown here is derived from an EMBL/GenBank/DDBJ whole genome shotgun (WGS) entry which is preliminary data.</text>
</comment>
<dbReference type="EMBL" id="SOML01000001">
    <property type="protein sequence ID" value="TFD98771.1"/>
    <property type="molecule type" value="Genomic_DNA"/>
</dbReference>